<sequence>MKCFLYPDIGRVDEPLQMHMDGLKPKEQIIVKLKMEHPSMGIWSSEINTNADANGKLSITNHGKNEFSTLIWNLKPRDNSSAVPFQSSDVTDPIHFHIDMEAVESNRTESRTVTRLFKEDHVSQVNVSTEHFEGSYFYTKGQAKLPTILILGGPNGKKRNDIAALLASQGYGAFTLPYFETYKGTTGLSNVPIEKVNHAMDWLKNHDSTDGKNIILLGISKGAELALLAASKNKGIRGVVAYSPASHVFEGLNKKNSSSSWTENGKSIPYVPFTFTFGRVLNKLVAKVKKTEPSLTTMYNNSLAKYERKGKEDAIIKVENIQGPILLLSGEEDAFWPSALMAEKIVNRLKKKNFNYSVNHSKYKNAGHLFILPFLPATQNMEELYAIGGNPLDNAISGEQAWNETIDFLNYHFPPVELPTEVYPFKTSS</sequence>
<dbReference type="Pfam" id="PF04775">
    <property type="entry name" value="Bile_Hydr_Trans"/>
    <property type="match status" value="1"/>
</dbReference>
<dbReference type="PANTHER" id="PTHR10824">
    <property type="entry name" value="ACYL-COENZYME A THIOESTERASE-RELATED"/>
    <property type="match status" value="1"/>
</dbReference>
<evidence type="ECO:0000259" key="2">
    <source>
        <dbReference type="Pfam" id="PF04775"/>
    </source>
</evidence>
<proteinExistence type="inferred from homology"/>
<dbReference type="PANTHER" id="PTHR10824:SF4">
    <property type="entry name" value="ACYL-COENZYME A THIOESTERASE 1-LIKE"/>
    <property type="match status" value="1"/>
</dbReference>
<reference evidence="4 5" key="1">
    <citation type="submission" date="2021-06" db="EMBL/GenBank/DDBJ databases">
        <title>Bacillus sp. RD4P76, an endophyte from a halophyte.</title>
        <authorList>
            <person name="Sun J.-Q."/>
        </authorList>
    </citation>
    <scope>NUCLEOTIDE SEQUENCE [LARGE SCALE GENOMIC DNA]</scope>
    <source>
        <strain evidence="4 5">CGMCC 1.15917</strain>
    </source>
</reference>
<evidence type="ECO:0000313" key="4">
    <source>
        <dbReference type="EMBL" id="MBU9713179.1"/>
    </source>
</evidence>
<dbReference type="PIRSF" id="PIRSF016521">
    <property type="entry name" value="Acyl-CoA_hydro"/>
    <property type="match status" value="1"/>
</dbReference>
<dbReference type="RefSeq" id="WP_217067348.1">
    <property type="nucleotide sequence ID" value="NZ_JAHQCS010000122.1"/>
</dbReference>
<name>A0ABS6JHM3_9BACI</name>
<keyword evidence="5" id="KW-1185">Reference proteome</keyword>
<evidence type="ECO:0000256" key="1">
    <source>
        <dbReference type="ARBA" id="ARBA00006538"/>
    </source>
</evidence>
<evidence type="ECO:0000313" key="5">
    <source>
        <dbReference type="Proteomes" id="UP000784880"/>
    </source>
</evidence>
<protein>
    <submittedName>
        <fullName evidence="4">Acyl-CoA thioesterase/BAAT N-terminal domain-containing protein</fullName>
    </submittedName>
</protein>
<dbReference type="EMBL" id="JAHQCS010000122">
    <property type="protein sequence ID" value="MBU9713179.1"/>
    <property type="molecule type" value="Genomic_DNA"/>
</dbReference>
<accession>A0ABS6JHM3</accession>
<comment type="caution">
    <text evidence="4">The sequence shown here is derived from an EMBL/GenBank/DDBJ whole genome shotgun (WGS) entry which is preliminary data.</text>
</comment>
<organism evidence="4 5">
    <name type="scientific">Evansella tamaricis</name>
    <dbReference type="NCBI Taxonomy" id="2069301"/>
    <lineage>
        <taxon>Bacteria</taxon>
        <taxon>Bacillati</taxon>
        <taxon>Bacillota</taxon>
        <taxon>Bacilli</taxon>
        <taxon>Bacillales</taxon>
        <taxon>Bacillaceae</taxon>
        <taxon>Evansella</taxon>
    </lineage>
</organism>
<dbReference type="Pfam" id="PF08840">
    <property type="entry name" value="BAAT_C"/>
    <property type="match status" value="1"/>
</dbReference>
<feature type="domain" description="BAAT/Acyl-CoA thioester hydrolase C-terminal" evidence="3">
    <location>
        <begin position="196"/>
        <end position="412"/>
    </location>
</feature>
<gene>
    <name evidence="4" type="ORF">KS419_15715</name>
</gene>
<feature type="domain" description="Acyl-CoA thioester hydrolase/bile acid-CoA amino acid N-acetyltransferase" evidence="2">
    <location>
        <begin position="13"/>
        <end position="128"/>
    </location>
</feature>
<dbReference type="InterPro" id="IPR006862">
    <property type="entry name" value="Thio_Ohase/aa_AcTrfase"/>
</dbReference>
<evidence type="ECO:0000259" key="3">
    <source>
        <dbReference type="Pfam" id="PF08840"/>
    </source>
</evidence>
<dbReference type="Proteomes" id="UP000784880">
    <property type="component" value="Unassembled WGS sequence"/>
</dbReference>
<comment type="similarity">
    <text evidence="1">Belongs to the C/M/P thioester hydrolase family.</text>
</comment>
<dbReference type="InterPro" id="IPR016662">
    <property type="entry name" value="Acyl-CoA_thioEstase_long-chain"/>
</dbReference>
<dbReference type="InterPro" id="IPR014940">
    <property type="entry name" value="BAAT_C"/>
</dbReference>